<keyword evidence="2 5" id="KW-0067">ATP-binding</keyword>
<dbReference type="SUPFAM" id="SSF52540">
    <property type="entry name" value="P-loop containing nucleoside triphosphate hydrolases"/>
    <property type="match status" value="1"/>
</dbReference>
<dbReference type="Pfam" id="PF00005">
    <property type="entry name" value="ABC_tran"/>
    <property type="match status" value="1"/>
</dbReference>
<dbReference type="InterPro" id="IPR024726">
    <property type="entry name" value="FhuF_C"/>
</dbReference>
<dbReference type="Proteomes" id="UP001201873">
    <property type="component" value="Unassembled WGS sequence"/>
</dbReference>
<protein>
    <submittedName>
        <fullName evidence="5">ATP-binding cassette domain-containing protein</fullName>
    </submittedName>
</protein>
<feature type="compositionally biased region" description="Low complexity" evidence="3">
    <location>
        <begin position="405"/>
        <end position="422"/>
    </location>
</feature>
<name>A0ABT0JV96_9ACTN</name>
<dbReference type="RefSeq" id="WP_248811853.1">
    <property type="nucleotide sequence ID" value="NZ_JALKFT010000003.1"/>
</dbReference>
<gene>
    <name evidence="5" type="ORF">MXD59_04985</name>
</gene>
<evidence type="ECO:0000313" key="5">
    <source>
        <dbReference type="EMBL" id="MCK9875142.1"/>
    </source>
</evidence>
<sequence>MADVERPDPADPIDPTDPAGLANPATTGGLRLVGLTIGYRHGRRRTAVLTGLTALARRGELTVLLGPNGTGKSTLLRTLAGLQPPLAGRITLDRADLTALTPRERARRIGVVLTDRVDIPLARGRDLVALGRHPHTDLTGRLTDHDRETIDWAITAVGARPLADRLLDELSDGERQRLFVARALAQQPSVILLDEPSAFLDAPSRVALTALLRRLARDRDLAVVVSTHDLELALRVADATWLLDAGGTLHTGSPEELILDGRIAATFDSDELHFDPITAAFVPRPPIVGTARVRPDRVAEPTAMVGALERALRREGWQITATGPVDLEIAPIAAPAGFHGAADGLTTSLPDLPAALRWIRSHTAARPDSGWSTRHADPAHTTATLAGLADVGPYFAVELTAPARPATSHAPAPSGPTPSGAMAEGGALSAPVDGLYRPGGPLAAAVDELGGRLGTVERRVAASTLFLGYAARLWSIALGCWERGGTVPGLPADRLGIISVTSSPIRLLLTDPDGWSPTDPDDLATAARLLIAAVIDGHLRPLAAALRTETRIAPGLLWGNAASALVGATRILDREITTHTHDGPQQTPSEVRDRARRLGRLVDTVLATPPLSGAAHYRHHADGTPDLTTFLRRSCCLYYRTPTGGTCADCPLTHAPAAGHPRGGRQRTEKP</sequence>
<dbReference type="InterPro" id="IPR027417">
    <property type="entry name" value="P-loop_NTPase"/>
</dbReference>
<keyword evidence="6" id="KW-1185">Reference proteome</keyword>
<dbReference type="InterPro" id="IPR003593">
    <property type="entry name" value="AAA+_ATPase"/>
</dbReference>
<evidence type="ECO:0000256" key="3">
    <source>
        <dbReference type="SAM" id="MobiDB-lite"/>
    </source>
</evidence>
<dbReference type="InterPro" id="IPR003439">
    <property type="entry name" value="ABC_transporter-like_ATP-bd"/>
</dbReference>
<dbReference type="CDD" id="cd03214">
    <property type="entry name" value="ABC_Iron-Siderophores_B12_Hemin"/>
    <property type="match status" value="1"/>
</dbReference>
<reference evidence="5 6" key="1">
    <citation type="submission" date="2022-04" db="EMBL/GenBank/DDBJ databases">
        <title>Genome diversity in the genus Frankia.</title>
        <authorList>
            <person name="Carlos-Shanley C."/>
            <person name="Hahn D."/>
        </authorList>
    </citation>
    <scope>NUCLEOTIDE SEQUENCE [LARGE SCALE GENOMIC DNA]</scope>
    <source>
        <strain evidence="5 6">Ag45/Mut15</strain>
    </source>
</reference>
<dbReference type="Pfam" id="PF11575">
    <property type="entry name" value="FhuF_C"/>
    <property type="match status" value="1"/>
</dbReference>
<keyword evidence="1" id="KW-0547">Nucleotide-binding</keyword>
<dbReference type="EMBL" id="JALKFT010000003">
    <property type="protein sequence ID" value="MCK9875142.1"/>
    <property type="molecule type" value="Genomic_DNA"/>
</dbReference>
<comment type="caution">
    <text evidence="5">The sequence shown here is derived from an EMBL/GenBank/DDBJ whole genome shotgun (WGS) entry which is preliminary data.</text>
</comment>
<dbReference type="PANTHER" id="PTHR42794:SF2">
    <property type="entry name" value="ABC TRANSPORTER ATP-BINDING PROTEIN"/>
    <property type="match status" value="1"/>
</dbReference>
<dbReference type="SMART" id="SM00382">
    <property type="entry name" value="AAA"/>
    <property type="match status" value="1"/>
</dbReference>
<feature type="region of interest" description="Disordered" evidence="3">
    <location>
        <begin position="1"/>
        <end position="25"/>
    </location>
</feature>
<organism evidence="5 6">
    <name type="scientific">Frankia umida</name>
    <dbReference type="NCBI Taxonomy" id="573489"/>
    <lineage>
        <taxon>Bacteria</taxon>
        <taxon>Bacillati</taxon>
        <taxon>Actinomycetota</taxon>
        <taxon>Actinomycetes</taxon>
        <taxon>Frankiales</taxon>
        <taxon>Frankiaceae</taxon>
        <taxon>Frankia</taxon>
    </lineage>
</organism>
<dbReference type="PROSITE" id="PS50893">
    <property type="entry name" value="ABC_TRANSPORTER_2"/>
    <property type="match status" value="1"/>
</dbReference>
<accession>A0ABT0JV96</accession>
<evidence type="ECO:0000256" key="2">
    <source>
        <dbReference type="ARBA" id="ARBA00022840"/>
    </source>
</evidence>
<evidence type="ECO:0000259" key="4">
    <source>
        <dbReference type="PROSITE" id="PS50893"/>
    </source>
</evidence>
<feature type="region of interest" description="Disordered" evidence="3">
    <location>
        <begin position="405"/>
        <end position="426"/>
    </location>
</feature>
<dbReference type="GO" id="GO:0005524">
    <property type="term" value="F:ATP binding"/>
    <property type="evidence" value="ECO:0007669"/>
    <property type="project" value="UniProtKB-KW"/>
</dbReference>
<dbReference type="Gene3D" id="3.40.50.300">
    <property type="entry name" value="P-loop containing nucleotide triphosphate hydrolases"/>
    <property type="match status" value="1"/>
</dbReference>
<dbReference type="PANTHER" id="PTHR42794">
    <property type="entry name" value="HEMIN IMPORT ATP-BINDING PROTEIN HMUV"/>
    <property type="match status" value="1"/>
</dbReference>
<proteinExistence type="predicted"/>
<evidence type="ECO:0000313" key="6">
    <source>
        <dbReference type="Proteomes" id="UP001201873"/>
    </source>
</evidence>
<feature type="domain" description="ABC transporter" evidence="4">
    <location>
        <begin position="30"/>
        <end position="270"/>
    </location>
</feature>
<evidence type="ECO:0000256" key="1">
    <source>
        <dbReference type="ARBA" id="ARBA00022741"/>
    </source>
</evidence>